<evidence type="ECO:0000256" key="3">
    <source>
        <dbReference type="ARBA" id="ARBA00022475"/>
    </source>
</evidence>
<keyword evidence="4 11" id="KW-0812">Transmembrane</keyword>
<keyword evidence="7 12" id="KW-0472">Membrane</keyword>
<name>A0A443RXD5_9ACAR</name>
<dbReference type="InterPro" id="IPR017452">
    <property type="entry name" value="GPCR_Rhodpsn_7TM"/>
</dbReference>
<keyword evidence="5 12" id="KW-1133">Transmembrane helix</keyword>
<keyword evidence="9 11" id="KW-0675">Receptor</keyword>
<evidence type="ECO:0000256" key="5">
    <source>
        <dbReference type="ARBA" id="ARBA00022989"/>
    </source>
</evidence>
<evidence type="ECO:0000256" key="12">
    <source>
        <dbReference type="SAM" id="Phobius"/>
    </source>
</evidence>
<evidence type="ECO:0000256" key="4">
    <source>
        <dbReference type="ARBA" id="ARBA00022692"/>
    </source>
</evidence>
<feature type="domain" description="G-protein coupled receptors family 1 profile" evidence="13">
    <location>
        <begin position="39"/>
        <end position="323"/>
    </location>
</feature>
<dbReference type="GO" id="GO:0005886">
    <property type="term" value="C:plasma membrane"/>
    <property type="evidence" value="ECO:0007669"/>
    <property type="project" value="UniProtKB-SubCell"/>
</dbReference>
<dbReference type="PRINTS" id="PR00237">
    <property type="entry name" value="GPCRRHODOPSN"/>
</dbReference>
<keyword evidence="10 11" id="KW-0807">Transducer</keyword>
<feature type="transmembrane region" description="Helical" evidence="12">
    <location>
        <begin position="303"/>
        <end position="326"/>
    </location>
</feature>
<feature type="transmembrane region" description="Helical" evidence="12">
    <location>
        <begin position="99"/>
        <end position="120"/>
    </location>
</feature>
<keyword evidence="6 11" id="KW-0297">G-protein coupled receptor</keyword>
<evidence type="ECO:0000256" key="7">
    <source>
        <dbReference type="ARBA" id="ARBA00023136"/>
    </source>
</evidence>
<keyword evidence="15" id="KW-1185">Reference proteome</keyword>
<dbReference type="PANTHER" id="PTHR24248:SF199">
    <property type="entry name" value="IP13425P-RELATED"/>
    <property type="match status" value="1"/>
</dbReference>
<reference evidence="14 15" key="1">
    <citation type="journal article" date="2018" name="Gigascience">
        <title>Genomes of trombidid mites reveal novel predicted allergens and laterally-transferred genes associated with secondary metabolism.</title>
        <authorList>
            <person name="Dong X."/>
            <person name="Chaisiri K."/>
            <person name="Xia D."/>
            <person name="Armstrong S.D."/>
            <person name="Fang Y."/>
            <person name="Donnelly M.J."/>
            <person name="Kadowaki T."/>
            <person name="McGarry J.W."/>
            <person name="Darby A.C."/>
            <person name="Makepeace B.L."/>
        </authorList>
    </citation>
    <scope>NUCLEOTIDE SEQUENCE [LARGE SCALE GENOMIC DNA]</scope>
    <source>
        <strain evidence="14">UoL-UT</strain>
    </source>
</reference>
<dbReference type="GO" id="GO:0004993">
    <property type="term" value="F:G protein-coupled serotonin receptor activity"/>
    <property type="evidence" value="ECO:0007669"/>
    <property type="project" value="UniProtKB-ARBA"/>
</dbReference>
<dbReference type="CDD" id="cd00637">
    <property type="entry name" value="7tm_classA_rhodopsin-like"/>
    <property type="match status" value="1"/>
</dbReference>
<comment type="similarity">
    <text evidence="2 11">Belongs to the G-protein coupled receptor 1 family.</text>
</comment>
<organism evidence="14 15">
    <name type="scientific">Leptotrombidium deliense</name>
    <dbReference type="NCBI Taxonomy" id="299467"/>
    <lineage>
        <taxon>Eukaryota</taxon>
        <taxon>Metazoa</taxon>
        <taxon>Ecdysozoa</taxon>
        <taxon>Arthropoda</taxon>
        <taxon>Chelicerata</taxon>
        <taxon>Arachnida</taxon>
        <taxon>Acari</taxon>
        <taxon>Acariformes</taxon>
        <taxon>Trombidiformes</taxon>
        <taxon>Prostigmata</taxon>
        <taxon>Anystina</taxon>
        <taxon>Parasitengona</taxon>
        <taxon>Trombiculoidea</taxon>
        <taxon>Trombiculidae</taxon>
        <taxon>Leptotrombidium</taxon>
    </lineage>
</organism>
<dbReference type="AlphaFoldDB" id="A0A443RXD5"/>
<dbReference type="Gene3D" id="1.20.1070.10">
    <property type="entry name" value="Rhodopsin 7-helix transmembrane proteins"/>
    <property type="match status" value="1"/>
</dbReference>
<evidence type="ECO:0000313" key="15">
    <source>
        <dbReference type="Proteomes" id="UP000288716"/>
    </source>
</evidence>
<gene>
    <name evidence="14" type="ORF">B4U80_10727</name>
</gene>
<evidence type="ECO:0000256" key="8">
    <source>
        <dbReference type="ARBA" id="ARBA00023157"/>
    </source>
</evidence>
<dbReference type="STRING" id="299467.A0A443RXD5"/>
<evidence type="ECO:0000313" key="14">
    <source>
        <dbReference type="EMBL" id="RWS20037.1"/>
    </source>
</evidence>
<feature type="transmembrane region" description="Helical" evidence="12">
    <location>
        <begin position="266"/>
        <end position="291"/>
    </location>
</feature>
<dbReference type="PANTHER" id="PTHR24248">
    <property type="entry name" value="ADRENERGIC RECEPTOR-RELATED G-PROTEIN COUPLED RECEPTOR"/>
    <property type="match status" value="1"/>
</dbReference>
<feature type="transmembrane region" description="Helical" evidence="12">
    <location>
        <begin position="24"/>
        <end position="49"/>
    </location>
</feature>
<dbReference type="Pfam" id="PF00001">
    <property type="entry name" value="7tm_1"/>
    <property type="match status" value="1"/>
</dbReference>
<keyword evidence="8" id="KW-1015">Disulfide bond</keyword>
<proteinExistence type="inferred from homology"/>
<dbReference type="GO" id="GO:0043410">
    <property type="term" value="P:positive regulation of MAPK cascade"/>
    <property type="evidence" value="ECO:0007669"/>
    <property type="project" value="TreeGrafter"/>
</dbReference>
<keyword evidence="3" id="KW-1003">Cell membrane</keyword>
<protein>
    <recommendedName>
        <fullName evidence="13">G-protein coupled receptors family 1 profile domain-containing protein</fullName>
    </recommendedName>
</protein>
<dbReference type="SUPFAM" id="SSF81321">
    <property type="entry name" value="Family A G protein-coupled receptor-like"/>
    <property type="match status" value="1"/>
</dbReference>
<evidence type="ECO:0000256" key="6">
    <source>
        <dbReference type="ARBA" id="ARBA00023040"/>
    </source>
</evidence>
<evidence type="ECO:0000256" key="10">
    <source>
        <dbReference type="ARBA" id="ARBA00023224"/>
    </source>
</evidence>
<dbReference type="OrthoDB" id="5957871at2759"/>
<dbReference type="GO" id="GO:0071880">
    <property type="term" value="P:adenylate cyclase-activating adrenergic receptor signaling pathway"/>
    <property type="evidence" value="ECO:0007669"/>
    <property type="project" value="TreeGrafter"/>
</dbReference>
<feature type="transmembrane region" description="Helical" evidence="12">
    <location>
        <begin position="201"/>
        <end position="223"/>
    </location>
</feature>
<comment type="caution">
    <text evidence="14">The sequence shown here is derived from an EMBL/GenBank/DDBJ whole genome shotgun (WGS) entry which is preliminary data.</text>
</comment>
<accession>A0A443RXD5</accession>
<evidence type="ECO:0000256" key="9">
    <source>
        <dbReference type="ARBA" id="ARBA00023170"/>
    </source>
</evidence>
<comment type="subcellular location">
    <subcellularLocation>
        <location evidence="1">Cell membrane</location>
        <topology evidence="1">Multi-pass membrane protein</topology>
    </subcellularLocation>
</comment>
<feature type="transmembrane region" description="Helical" evidence="12">
    <location>
        <begin position="61"/>
        <end position="87"/>
    </location>
</feature>
<evidence type="ECO:0000259" key="13">
    <source>
        <dbReference type="PROSITE" id="PS50262"/>
    </source>
</evidence>
<sequence>MVATNSVDVRSSGNRVEDDNHNHYYFSLLFIICFELIFTNFYVICVLLRSKCNGNKANVKIFVISLSVCDLLVGTVVTPFAVILLITDNWIAGGAFCTIWQMADQFTCTTCTLTLCVISVDRYWALKAPINHNVSLKKKSVYLIVAFIWIISILITITPFVTHQFSINNKNNGIQIFDNEYTNNSNPSTKITCASTRHDPLYVLFVLIISFLLPFTALIFVNYKTYRIVSKQIFAVRTLSREMRSEKPLRNSAFELSDATHKQFKLTVTFGLIVGCFTLSWTPYFFCYALFHICEKCIRNPGITFKVTSWLAWCSSGINPVIYMLMNYKTFFTSKT</sequence>
<dbReference type="PROSITE" id="PS00237">
    <property type="entry name" value="G_PROTEIN_RECEP_F1_1"/>
    <property type="match status" value="1"/>
</dbReference>
<feature type="transmembrane region" description="Helical" evidence="12">
    <location>
        <begin position="141"/>
        <end position="161"/>
    </location>
</feature>
<dbReference type="EMBL" id="NCKV01020558">
    <property type="protein sequence ID" value="RWS20037.1"/>
    <property type="molecule type" value="Genomic_DNA"/>
</dbReference>
<dbReference type="VEuPathDB" id="VectorBase:LDEU012003"/>
<evidence type="ECO:0000256" key="1">
    <source>
        <dbReference type="ARBA" id="ARBA00004651"/>
    </source>
</evidence>
<dbReference type="PROSITE" id="PS50262">
    <property type="entry name" value="G_PROTEIN_RECEP_F1_2"/>
    <property type="match status" value="1"/>
</dbReference>
<dbReference type="InterPro" id="IPR000276">
    <property type="entry name" value="GPCR_Rhodpsn"/>
</dbReference>
<evidence type="ECO:0000256" key="11">
    <source>
        <dbReference type="RuleBase" id="RU000688"/>
    </source>
</evidence>
<dbReference type="Proteomes" id="UP000288716">
    <property type="component" value="Unassembled WGS sequence"/>
</dbReference>
<evidence type="ECO:0000256" key="2">
    <source>
        <dbReference type="ARBA" id="ARBA00010663"/>
    </source>
</evidence>